<name>A0ABV7YP88_9ACTN</name>
<accession>A0ABV7YP88</accession>
<gene>
    <name evidence="1" type="ORF">ACFOUW_38835</name>
</gene>
<evidence type="ECO:0000313" key="2">
    <source>
        <dbReference type="Proteomes" id="UP001595699"/>
    </source>
</evidence>
<proteinExistence type="predicted"/>
<sequence length="71" mass="7850">MCDLSRDEQGELAALLGELQVAQAKLAGTYPEVFTRAWADHEAMLSGLDDLTQTAEKVRAWVEAKHHSMAH</sequence>
<dbReference type="Proteomes" id="UP001595699">
    <property type="component" value="Unassembled WGS sequence"/>
</dbReference>
<protein>
    <submittedName>
        <fullName evidence="1">Uncharacterized protein</fullName>
    </submittedName>
</protein>
<comment type="caution">
    <text evidence="1">The sequence shown here is derived from an EMBL/GenBank/DDBJ whole genome shotgun (WGS) entry which is preliminary data.</text>
</comment>
<evidence type="ECO:0000313" key="1">
    <source>
        <dbReference type="EMBL" id="MFC3766837.1"/>
    </source>
</evidence>
<reference evidence="2" key="1">
    <citation type="journal article" date="2019" name="Int. J. Syst. Evol. Microbiol.">
        <title>The Global Catalogue of Microorganisms (GCM) 10K type strain sequencing project: providing services to taxonomists for standard genome sequencing and annotation.</title>
        <authorList>
            <consortium name="The Broad Institute Genomics Platform"/>
            <consortium name="The Broad Institute Genome Sequencing Center for Infectious Disease"/>
            <person name="Wu L."/>
            <person name="Ma J."/>
        </authorList>
    </citation>
    <scope>NUCLEOTIDE SEQUENCE [LARGE SCALE GENOMIC DNA]</scope>
    <source>
        <strain evidence="2">CGMCC 4.7241</strain>
    </source>
</reference>
<keyword evidence="2" id="KW-1185">Reference proteome</keyword>
<dbReference type="EMBL" id="JBHRZH010000061">
    <property type="protein sequence ID" value="MFC3766837.1"/>
    <property type="molecule type" value="Genomic_DNA"/>
</dbReference>
<dbReference type="RefSeq" id="WP_205116215.1">
    <property type="nucleotide sequence ID" value="NZ_JAFBCM010000001.1"/>
</dbReference>
<organism evidence="1 2">
    <name type="scientific">Tenggerimyces flavus</name>
    <dbReference type="NCBI Taxonomy" id="1708749"/>
    <lineage>
        <taxon>Bacteria</taxon>
        <taxon>Bacillati</taxon>
        <taxon>Actinomycetota</taxon>
        <taxon>Actinomycetes</taxon>
        <taxon>Propionibacteriales</taxon>
        <taxon>Nocardioidaceae</taxon>
        <taxon>Tenggerimyces</taxon>
    </lineage>
</organism>